<name>A0A914HU91_GLORO</name>
<organism evidence="2 3">
    <name type="scientific">Globodera rostochiensis</name>
    <name type="common">Golden nematode worm</name>
    <name type="synonym">Heterodera rostochiensis</name>
    <dbReference type="NCBI Taxonomy" id="31243"/>
    <lineage>
        <taxon>Eukaryota</taxon>
        <taxon>Metazoa</taxon>
        <taxon>Ecdysozoa</taxon>
        <taxon>Nematoda</taxon>
        <taxon>Chromadorea</taxon>
        <taxon>Rhabditida</taxon>
        <taxon>Tylenchina</taxon>
        <taxon>Tylenchomorpha</taxon>
        <taxon>Tylenchoidea</taxon>
        <taxon>Heteroderidae</taxon>
        <taxon>Heteroderinae</taxon>
        <taxon>Globodera</taxon>
    </lineage>
</organism>
<keyword evidence="1" id="KW-0812">Transmembrane</keyword>
<feature type="transmembrane region" description="Helical" evidence="1">
    <location>
        <begin position="92"/>
        <end position="114"/>
    </location>
</feature>
<accession>A0A914HU91</accession>
<reference evidence="3" key="1">
    <citation type="submission" date="2022-11" db="UniProtKB">
        <authorList>
            <consortium name="WormBaseParasite"/>
        </authorList>
    </citation>
    <scope>IDENTIFICATION</scope>
</reference>
<evidence type="ECO:0000256" key="1">
    <source>
        <dbReference type="SAM" id="Phobius"/>
    </source>
</evidence>
<dbReference type="Proteomes" id="UP000887572">
    <property type="component" value="Unplaced"/>
</dbReference>
<keyword evidence="2" id="KW-1185">Reference proteome</keyword>
<dbReference type="WBParaSite" id="Gr19_v10_g4719.t1">
    <property type="protein sequence ID" value="Gr19_v10_g4719.t1"/>
    <property type="gene ID" value="Gr19_v10_g4719"/>
</dbReference>
<sequence length="155" mass="17889">MECEHWLQQQSVQDRICIRCSRIQGFAVKDVALLSALFFHRLWRDTSSNRLSIKMPNKPSYDGSSDEQKNFETISKEQQQLIYPKFRYIRNLYPLMFFLDLLCMLIVVFGYSLFGEGGTGDVVSDIQGSNNTCLQTKLSRVFRKSLLKAARTTGD</sequence>
<proteinExistence type="predicted"/>
<protein>
    <submittedName>
        <fullName evidence="3">Uncharacterized protein</fullName>
    </submittedName>
</protein>
<dbReference type="AlphaFoldDB" id="A0A914HU91"/>
<evidence type="ECO:0000313" key="3">
    <source>
        <dbReference type="WBParaSite" id="Gr19_v10_g4719.t1"/>
    </source>
</evidence>
<evidence type="ECO:0000313" key="2">
    <source>
        <dbReference type="Proteomes" id="UP000887572"/>
    </source>
</evidence>
<keyword evidence="1" id="KW-1133">Transmembrane helix</keyword>
<keyword evidence="1" id="KW-0472">Membrane</keyword>